<proteinExistence type="predicted"/>
<reference evidence="2" key="2">
    <citation type="submission" date="2013-10" db="EMBL/GenBank/DDBJ databases">
        <authorList>
            <person name="Aslett M."/>
        </authorList>
    </citation>
    <scope>NUCLEOTIDE SEQUENCE [LARGE SCALE GENOMIC DNA]</scope>
    <source>
        <strain evidence="2">Houghton</strain>
    </source>
</reference>
<keyword evidence="3" id="KW-1185">Reference proteome</keyword>
<evidence type="ECO:0000313" key="3">
    <source>
        <dbReference type="Proteomes" id="UP000018201"/>
    </source>
</evidence>
<dbReference type="OrthoDB" id="345312at2759"/>
<dbReference type="EMBL" id="HG689923">
    <property type="protein sequence ID" value="CDI74186.1"/>
    <property type="molecule type" value="Genomic_DNA"/>
</dbReference>
<gene>
    <name evidence="2" type="ORF">EPH_0001720</name>
</gene>
<keyword evidence="1" id="KW-0732">Signal</keyword>
<dbReference type="VEuPathDB" id="ToxoDB:EPH_0001720"/>
<dbReference type="Proteomes" id="UP000018201">
    <property type="component" value="Unassembled WGS sequence"/>
</dbReference>
<sequence>MSSSNSPLCVFVVALLAGFASFAAGEVGVYTPDGTQVHRRDVLRQGMWSMAADGCRLGLPGNLVVTPKPGSTPEGGEILDPFITGPQVCSWLSLMEEAHSKLREAWEAEHERERSTVSKWNLYKRYMLWKTTFPEMEIDVNVTYLSLWNKDRFGHPLPWATVQFKYSCPNEDSSYGLFKHLCGSVFSQGEDPRVPTDVYILLQPRVGFNKPLNVSASNWQFVTGAISGLSSKDQEESSSENRIVDTFGAIQSLIIKGSAFTTLQGSINDWWMYRGTCYYRWVLRMRWKFEDETFCERIHQLANEDLGNAFKSAAFNSVRVYVFAVDLFSSNRPILYGSADEGLLGINEESGLLTMEVDTSPYNIPNFERSKTTARNVRTANILFKGVSQFLGKKKGKRGEEEDD</sequence>
<feature type="chain" id="PRO_5004670374" description="Dense granule protein GRA12" evidence="1">
    <location>
        <begin position="26"/>
        <end position="404"/>
    </location>
</feature>
<evidence type="ECO:0000313" key="2">
    <source>
        <dbReference type="EMBL" id="CDI74186.1"/>
    </source>
</evidence>
<accession>U6G1Q3</accession>
<evidence type="ECO:0000256" key="1">
    <source>
        <dbReference type="SAM" id="SignalP"/>
    </source>
</evidence>
<protein>
    <recommendedName>
        <fullName evidence="4">Dense granule protein GRA12</fullName>
    </recommendedName>
</protein>
<name>U6G1Q3_9EIME</name>
<organism evidence="2 3">
    <name type="scientific">Eimeria praecox</name>
    <dbReference type="NCBI Taxonomy" id="51316"/>
    <lineage>
        <taxon>Eukaryota</taxon>
        <taxon>Sar</taxon>
        <taxon>Alveolata</taxon>
        <taxon>Apicomplexa</taxon>
        <taxon>Conoidasida</taxon>
        <taxon>Coccidia</taxon>
        <taxon>Eucoccidiorida</taxon>
        <taxon>Eimeriorina</taxon>
        <taxon>Eimeriidae</taxon>
        <taxon>Eimeria</taxon>
    </lineage>
</organism>
<evidence type="ECO:0008006" key="4">
    <source>
        <dbReference type="Google" id="ProtNLM"/>
    </source>
</evidence>
<reference evidence="2" key="1">
    <citation type="submission" date="2013-10" db="EMBL/GenBank/DDBJ databases">
        <title>Genomic analysis of the causative agents of coccidiosis in chickens.</title>
        <authorList>
            <person name="Reid A.J."/>
            <person name="Blake D."/>
            <person name="Billington K."/>
            <person name="Browne H."/>
            <person name="Dunn M."/>
            <person name="Hung S."/>
            <person name="Kawahara F."/>
            <person name="Miranda-Saavedra D."/>
            <person name="Mourier T."/>
            <person name="Nagra H."/>
            <person name="Otto T.D."/>
            <person name="Rawlings N."/>
            <person name="Sanchez A."/>
            <person name="Sanders M."/>
            <person name="Subramaniam C."/>
            <person name="Tay Y."/>
            <person name="Dear P."/>
            <person name="Doerig C."/>
            <person name="Gruber A."/>
            <person name="Parkinson J."/>
            <person name="Shirley M."/>
            <person name="Wan K.L."/>
            <person name="Berriman M."/>
            <person name="Tomley F."/>
            <person name="Pain A."/>
        </authorList>
    </citation>
    <scope>NUCLEOTIDE SEQUENCE [LARGE SCALE GENOMIC DNA]</scope>
    <source>
        <strain evidence="2">Houghton</strain>
    </source>
</reference>
<dbReference type="AlphaFoldDB" id="U6G1Q3"/>
<feature type="signal peptide" evidence="1">
    <location>
        <begin position="1"/>
        <end position="25"/>
    </location>
</feature>